<name>A0A4U9TFA6_SERFO</name>
<sequence>MIFIEKKLPQLIDIIELQRQCGRLSQQGLAILQSELMCHLDNLPTERL</sequence>
<organism evidence="1">
    <name type="scientific">Serratia fonticola</name>
    <dbReference type="NCBI Taxonomy" id="47917"/>
    <lineage>
        <taxon>Bacteria</taxon>
        <taxon>Pseudomonadati</taxon>
        <taxon>Pseudomonadota</taxon>
        <taxon>Gammaproteobacteria</taxon>
        <taxon>Enterobacterales</taxon>
        <taxon>Yersiniaceae</taxon>
        <taxon>Serratia</taxon>
    </lineage>
</organism>
<dbReference type="AlphaFoldDB" id="A0A4U9TFA6"/>
<evidence type="ECO:0000313" key="1">
    <source>
        <dbReference type="EMBL" id="VTR17317.1"/>
    </source>
</evidence>
<gene>
    <name evidence="1" type="ORF">NCTC12965_00369</name>
</gene>
<dbReference type="EMBL" id="CABEEZ010000015">
    <property type="protein sequence ID" value="VTR17317.1"/>
    <property type="molecule type" value="Genomic_DNA"/>
</dbReference>
<accession>A0A4U9TFA6</accession>
<protein>
    <submittedName>
        <fullName evidence="1">Uncharacterized protein</fullName>
    </submittedName>
</protein>
<reference evidence="1" key="1">
    <citation type="submission" date="2019-05" db="EMBL/GenBank/DDBJ databases">
        <authorList>
            <consortium name="Pathogen Informatics"/>
        </authorList>
    </citation>
    <scope>NUCLEOTIDE SEQUENCE [LARGE SCALE GENOMIC DNA]</scope>
    <source>
        <strain evidence="1">NCTC12965</strain>
    </source>
</reference>
<proteinExistence type="predicted"/>